<sequence>MKTVVVLTLVCVALAHAALRPNELTRPNPRPGLPRAQPRIFPLEKAPLRMRAKQADLVIDGKETTIGLASAYYLSGFLDDSWNILGKIVGALVGTGQEGEVDYFEVIRTQVQQVVGDYIDAHNMEQLEIYKESLGVLLQRYMDAPVESSNYADKNTVANSLSTSIIANRFLVEAGERPQSMIIHFADIASIHILVLKDVAQTYSKQGAPSRWWVDLDDQLNHYISHGKTLQNSVVDWRNDMVTCSFEEGRKYDSWIITDPVARLKDTCRQLHGTSGCDDHCQAYQLTMNREVSQFVWNYMGKALREWEALKLVSTAMVKEIYGNN</sequence>
<dbReference type="GO" id="GO:0090729">
    <property type="term" value="F:toxin activity"/>
    <property type="evidence" value="ECO:0007669"/>
    <property type="project" value="InterPro"/>
</dbReference>
<keyword evidence="3" id="KW-1185">Reference proteome</keyword>
<dbReference type="InterPro" id="IPR036716">
    <property type="entry name" value="Pest_crys_N_sf"/>
</dbReference>
<keyword evidence="1" id="KW-0732">Signal</keyword>
<name>A0AAW0SLB8_SCYPA</name>
<organism evidence="2 3">
    <name type="scientific">Scylla paramamosain</name>
    <name type="common">Mud crab</name>
    <dbReference type="NCBI Taxonomy" id="85552"/>
    <lineage>
        <taxon>Eukaryota</taxon>
        <taxon>Metazoa</taxon>
        <taxon>Ecdysozoa</taxon>
        <taxon>Arthropoda</taxon>
        <taxon>Crustacea</taxon>
        <taxon>Multicrustacea</taxon>
        <taxon>Malacostraca</taxon>
        <taxon>Eumalacostraca</taxon>
        <taxon>Eucarida</taxon>
        <taxon>Decapoda</taxon>
        <taxon>Pleocyemata</taxon>
        <taxon>Brachyura</taxon>
        <taxon>Eubrachyura</taxon>
        <taxon>Portunoidea</taxon>
        <taxon>Portunidae</taxon>
        <taxon>Portuninae</taxon>
        <taxon>Scylla</taxon>
    </lineage>
</organism>
<protein>
    <recommendedName>
        <fullName evidence="4">Phospholipase B-like</fullName>
    </recommendedName>
</protein>
<evidence type="ECO:0000313" key="3">
    <source>
        <dbReference type="Proteomes" id="UP001487740"/>
    </source>
</evidence>
<dbReference type="SUPFAM" id="SSF56849">
    <property type="entry name" value="delta-Endotoxin (insectocide), N-terminal domain"/>
    <property type="match status" value="1"/>
</dbReference>
<evidence type="ECO:0000313" key="2">
    <source>
        <dbReference type="EMBL" id="KAK8375669.1"/>
    </source>
</evidence>
<evidence type="ECO:0000256" key="1">
    <source>
        <dbReference type="SAM" id="SignalP"/>
    </source>
</evidence>
<comment type="caution">
    <text evidence="2">The sequence shown here is derived from an EMBL/GenBank/DDBJ whole genome shotgun (WGS) entry which is preliminary data.</text>
</comment>
<evidence type="ECO:0008006" key="4">
    <source>
        <dbReference type="Google" id="ProtNLM"/>
    </source>
</evidence>
<dbReference type="EMBL" id="JARAKH010000049">
    <property type="protein sequence ID" value="KAK8375669.1"/>
    <property type="molecule type" value="Genomic_DNA"/>
</dbReference>
<gene>
    <name evidence="2" type="ORF">O3P69_008452</name>
</gene>
<feature type="chain" id="PRO_5043373612" description="Phospholipase B-like" evidence="1">
    <location>
        <begin position="18"/>
        <end position="325"/>
    </location>
</feature>
<dbReference type="AlphaFoldDB" id="A0AAW0SLB8"/>
<dbReference type="Proteomes" id="UP001487740">
    <property type="component" value="Unassembled WGS sequence"/>
</dbReference>
<proteinExistence type="predicted"/>
<feature type="signal peptide" evidence="1">
    <location>
        <begin position="1"/>
        <end position="17"/>
    </location>
</feature>
<accession>A0AAW0SLB8</accession>
<dbReference type="Gene3D" id="1.20.190.10">
    <property type="entry name" value="Pesticidal crystal protein, N-terminal domain"/>
    <property type="match status" value="1"/>
</dbReference>
<reference evidence="2 3" key="1">
    <citation type="submission" date="2023-03" db="EMBL/GenBank/DDBJ databases">
        <title>High-quality genome of Scylla paramamosain provides insights in environmental adaptation.</title>
        <authorList>
            <person name="Zhang L."/>
        </authorList>
    </citation>
    <scope>NUCLEOTIDE SEQUENCE [LARGE SCALE GENOMIC DNA]</scope>
    <source>
        <strain evidence="2">LZ_2023a</strain>
        <tissue evidence="2">Muscle</tissue>
    </source>
</reference>